<accession>A0ABV9DMR6</accession>
<dbReference type="InterPro" id="IPR010690">
    <property type="entry name" value="YqfD"/>
</dbReference>
<dbReference type="Pfam" id="PF06898">
    <property type="entry name" value="YqfD"/>
    <property type="match status" value="1"/>
</dbReference>
<keyword evidence="1" id="KW-1133">Transmembrane helix</keyword>
<reference evidence="3" key="1">
    <citation type="journal article" date="2019" name="Int. J. Syst. Evol. Microbiol.">
        <title>The Global Catalogue of Microorganisms (GCM) 10K type strain sequencing project: providing services to taxonomists for standard genome sequencing and annotation.</title>
        <authorList>
            <consortium name="The Broad Institute Genomics Platform"/>
            <consortium name="The Broad Institute Genome Sequencing Center for Infectious Disease"/>
            <person name="Wu L."/>
            <person name="Ma J."/>
        </authorList>
    </citation>
    <scope>NUCLEOTIDE SEQUENCE [LARGE SCALE GENOMIC DNA]</scope>
    <source>
        <strain evidence="3">CGMCC 4.7426</strain>
    </source>
</reference>
<evidence type="ECO:0000313" key="3">
    <source>
        <dbReference type="Proteomes" id="UP001595989"/>
    </source>
</evidence>
<keyword evidence="3" id="KW-1185">Reference proteome</keyword>
<organism evidence="2 3">
    <name type="scientific">Virgibacillus kekensis</name>
    <dbReference type="NCBI Taxonomy" id="202261"/>
    <lineage>
        <taxon>Bacteria</taxon>
        <taxon>Bacillati</taxon>
        <taxon>Bacillota</taxon>
        <taxon>Bacilli</taxon>
        <taxon>Bacillales</taxon>
        <taxon>Bacillaceae</taxon>
        <taxon>Virgibacillus</taxon>
    </lineage>
</organism>
<proteinExistence type="predicted"/>
<dbReference type="Proteomes" id="UP001595989">
    <property type="component" value="Unassembled WGS sequence"/>
</dbReference>
<gene>
    <name evidence="2" type="primary">yqfD</name>
    <name evidence="2" type="ORF">ACFO3D_11615</name>
</gene>
<dbReference type="EMBL" id="JBHSFU010000006">
    <property type="protein sequence ID" value="MFC4558853.1"/>
    <property type="molecule type" value="Genomic_DNA"/>
</dbReference>
<comment type="caution">
    <text evidence="2">The sequence shown here is derived from an EMBL/GenBank/DDBJ whole genome shotgun (WGS) entry which is preliminary data.</text>
</comment>
<dbReference type="NCBIfam" id="TIGR02876">
    <property type="entry name" value="spore_yqfD"/>
    <property type="match status" value="1"/>
</dbReference>
<feature type="transmembrane region" description="Helical" evidence="1">
    <location>
        <begin position="91"/>
        <end position="110"/>
    </location>
</feature>
<keyword evidence="1" id="KW-0472">Membrane</keyword>
<protein>
    <submittedName>
        <fullName evidence="2">Sporulation protein YqfD</fullName>
    </submittedName>
</protein>
<sequence>MKHTQGSYITGYVTVSVKGNHPELFFQSCIENDIHVWNIKKDSEQHCSGNIKLADVKRLKKIRRGTNYKLTFTNRKGYPFIIRKYTGRKEIMISLLLSIALVFFLSNIIWEVRITGVPKDLEKKISKQLTAYGIHQGTWTFSVEPPSDIQQKLINDIPELLWVGVHQKGTSYILEGVEKTIVKEEVPEGPRNLVATKKGVIEYMYVSQGLPMVKVNDYVEPGDILVSGRLGIPEKDEDKKDDKKKDKHFKLVAAEGDIIAKTWYETEVTVPLKVKHELLTGEHETKYHLRISDLDIPIWGFGTPEFNDIQRERDTKELYFLKWKLPISIIETTLSEKRYHSVKRNKQEAIEEGIEQAKKELQLQLGPEAKIVSENILHETTENGKVKLILYMSVEEDIAKAEPIDQGD</sequence>
<name>A0ABV9DMR6_9BACI</name>
<dbReference type="PIRSF" id="PIRSF029895">
    <property type="entry name" value="SpoIV"/>
    <property type="match status" value="1"/>
</dbReference>
<dbReference type="RefSeq" id="WP_390296118.1">
    <property type="nucleotide sequence ID" value="NZ_JBHSFU010000006.1"/>
</dbReference>
<evidence type="ECO:0000256" key="1">
    <source>
        <dbReference type="SAM" id="Phobius"/>
    </source>
</evidence>
<evidence type="ECO:0000313" key="2">
    <source>
        <dbReference type="EMBL" id="MFC4558853.1"/>
    </source>
</evidence>
<keyword evidence="1" id="KW-0812">Transmembrane</keyword>